<dbReference type="EMBL" id="OB660289">
    <property type="protein sequence ID" value="CAD7224008.1"/>
    <property type="molecule type" value="Genomic_DNA"/>
</dbReference>
<dbReference type="OrthoDB" id="8116123at2759"/>
<gene>
    <name evidence="2" type="ORF">CTOB1V02_LOCUS1979</name>
</gene>
<dbReference type="Pfam" id="PF00254">
    <property type="entry name" value="FKBP_C"/>
    <property type="match status" value="1"/>
</dbReference>
<dbReference type="InterPro" id="IPR001179">
    <property type="entry name" value="PPIase_FKBP_dom"/>
</dbReference>
<dbReference type="PROSITE" id="PS50059">
    <property type="entry name" value="FKBP_PPIASE"/>
    <property type="match status" value="1"/>
</dbReference>
<name>A0A7R8W385_9CRUS</name>
<evidence type="ECO:0000313" key="2">
    <source>
        <dbReference type="EMBL" id="CAD7224008.1"/>
    </source>
</evidence>
<proteinExistence type="predicted"/>
<dbReference type="GO" id="GO:0003755">
    <property type="term" value="F:peptidyl-prolyl cis-trans isomerase activity"/>
    <property type="evidence" value="ECO:0007669"/>
    <property type="project" value="UniProtKB-KW"/>
</dbReference>
<dbReference type="Gene3D" id="3.10.50.40">
    <property type="match status" value="1"/>
</dbReference>
<comment type="catalytic activity">
    <reaction evidence="1">
        <text>[protein]-peptidylproline (omega=180) = [protein]-peptidylproline (omega=0)</text>
        <dbReference type="Rhea" id="RHEA:16237"/>
        <dbReference type="Rhea" id="RHEA-COMP:10747"/>
        <dbReference type="Rhea" id="RHEA-COMP:10748"/>
        <dbReference type="ChEBI" id="CHEBI:83833"/>
        <dbReference type="ChEBI" id="CHEBI:83834"/>
        <dbReference type="EC" id="5.2.1.8"/>
    </reaction>
</comment>
<dbReference type="SUPFAM" id="SSF54534">
    <property type="entry name" value="FKBP-like"/>
    <property type="match status" value="1"/>
</dbReference>
<keyword evidence="1" id="KW-0413">Isomerase</keyword>
<dbReference type="AlphaFoldDB" id="A0A7R8W385"/>
<accession>A0A7R8W385</accession>
<keyword evidence="1" id="KW-0697">Rotamase</keyword>
<dbReference type="EC" id="5.2.1.8" evidence="1"/>
<dbReference type="InterPro" id="IPR046357">
    <property type="entry name" value="PPIase_dom_sf"/>
</dbReference>
<evidence type="ECO:0000256" key="1">
    <source>
        <dbReference type="PROSITE-ProRule" id="PRU00277"/>
    </source>
</evidence>
<protein>
    <recommendedName>
        <fullName evidence="1">peptidylprolyl isomerase</fullName>
        <ecNumber evidence="1">5.2.1.8</ecNumber>
    </recommendedName>
</protein>
<reference evidence="2" key="1">
    <citation type="submission" date="2020-11" db="EMBL/GenBank/DDBJ databases">
        <authorList>
            <person name="Tran Van P."/>
        </authorList>
    </citation>
    <scope>NUCLEOTIDE SEQUENCE</scope>
</reference>
<sequence>MDSSTIPSVGVSLGIPTARFDVDTDAWVLTTGTVANPSRESEDAEILCDLWSLGRLRKFTLTEGTSSNFPIYQHVVEVKILGPFACGYPARDNYHLVPGLVGSPTGRVYFVIGDWDLTEGLDCAIEHMKIGETAKIFLDPGWAYGKLGRPDFAIPPYSELILFSVSIREAGFIKHGDRQGQSMKTAFACAALPCYTPPFAERSVLALQQRRTPKILLVRETRASDASALEWSSLGPEIGLVFLGELARSSHSSDRIGVLKNRGSCLHLLRTVDNGNHR</sequence>
<organism evidence="2">
    <name type="scientific">Cyprideis torosa</name>
    <dbReference type="NCBI Taxonomy" id="163714"/>
    <lineage>
        <taxon>Eukaryota</taxon>
        <taxon>Metazoa</taxon>
        <taxon>Ecdysozoa</taxon>
        <taxon>Arthropoda</taxon>
        <taxon>Crustacea</taxon>
        <taxon>Oligostraca</taxon>
        <taxon>Ostracoda</taxon>
        <taxon>Podocopa</taxon>
        <taxon>Podocopida</taxon>
        <taxon>Cytherocopina</taxon>
        <taxon>Cytheroidea</taxon>
        <taxon>Cytherideidae</taxon>
        <taxon>Cyprideis</taxon>
    </lineage>
</organism>